<evidence type="ECO:0000313" key="1">
    <source>
        <dbReference type="EMBL" id="GIO42507.1"/>
    </source>
</evidence>
<dbReference type="EMBL" id="BORS01000007">
    <property type="protein sequence ID" value="GIO42507.1"/>
    <property type="molecule type" value="Genomic_DNA"/>
</dbReference>
<gene>
    <name evidence="1" type="ORF">J41TS4_22650</name>
</gene>
<dbReference type="RefSeq" id="WP_301627324.1">
    <property type="nucleotide sequence ID" value="NZ_BORS01000007.1"/>
</dbReference>
<organism evidence="1 2">
    <name type="scientific">Paenibacillus apis</name>
    <dbReference type="NCBI Taxonomy" id="1792174"/>
    <lineage>
        <taxon>Bacteria</taxon>
        <taxon>Bacillati</taxon>
        <taxon>Bacillota</taxon>
        <taxon>Bacilli</taxon>
        <taxon>Bacillales</taxon>
        <taxon>Paenibacillaceae</taxon>
        <taxon>Paenibacillus</taxon>
    </lineage>
</organism>
<dbReference type="Proteomes" id="UP000678895">
    <property type="component" value="Unassembled WGS sequence"/>
</dbReference>
<dbReference type="AlphaFoldDB" id="A0A920CMW0"/>
<name>A0A920CMW0_9BACL</name>
<sequence>MKPEQIERLKEAYNLAPVDGSKCTFWTDEGKEAYQDGFVTALQILGVQVKDLNC</sequence>
<reference evidence="1" key="1">
    <citation type="submission" date="2021-03" db="EMBL/GenBank/DDBJ databases">
        <title>Antimicrobial resistance genes in bacteria isolated from Japanese honey, and their potential for conferring macrolide and lincosamide resistance in the American foulbrood pathogen Paenibacillus larvae.</title>
        <authorList>
            <person name="Okamoto M."/>
            <person name="Kumagai M."/>
            <person name="Kanamori H."/>
            <person name="Takamatsu D."/>
        </authorList>
    </citation>
    <scope>NUCLEOTIDE SEQUENCE</scope>
    <source>
        <strain evidence="1">J41TS4</strain>
    </source>
</reference>
<protein>
    <submittedName>
        <fullName evidence="1">Uncharacterized protein</fullName>
    </submittedName>
</protein>
<comment type="caution">
    <text evidence="1">The sequence shown here is derived from an EMBL/GenBank/DDBJ whole genome shotgun (WGS) entry which is preliminary data.</text>
</comment>
<proteinExistence type="predicted"/>
<accession>A0A920CMW0</accession>
<evidence type="ECO:0000313" key="2">
    <source>
        <dbReference type="Proteomes" id="UP000678895"/>
    </source>
</evidence>
<keyword evidence="2" id="KW-1185">Reference proteome</keyword>